<evidence type="ECO:0000313" key="1">
    <source>
        <dbReference type="EMBL" id="EIQ23738.1"/>
    </source>
</evidence>
<name>I6CW46_SHIFL</name>
<sequence length="65" mass="6863">MGHRNAGLGKSLADNAVAVLTELLTCVYPCPPLTPRIPAAAGHPEYAAHCLDDGLRGRLRQRLSG</sequence>
<evidence type="ECO:0000313" key="2">
    <source>
        <dbReference type="Proteomes" id="UP000005407"/>
    </source>
</evidence>
<protein>
    <submittedName>
        <fullName evidence="1">Uncharacterized protein</fullName>
    </submittedName>
</protein>
<accession>I6CW46</accession>
<dbReference type="PATRIC" id="fig|766150.3.peg.1499"/>
<dbReference type="EMBL" id="AKMY01000023">
    <property type="protein sequence ID" value="EIQ23738.1"/>
    <property type="molecule type" value="Genomic_DNA"/>
</dbReference>
<gene>
    <name evidence="1" type="ORF">SFK315_1543</name>
</gene>
<reference evidence="1 2" key="1">
    <citation type="submission" date="2012-03" db="EMBL/GenBank/DDBJ databases">
        <authorList>
            <person name="Rasko D."/>
            <person name="Redman J."/>
            <person name="Daugherty S.C."/>
            <person name="Tallon L."/>
            <person name="Sadzewicz L."/>
            <person name="Jones K."/>
            <person name="Santana-Cruz I."/>
            <person name="Liu X."/>
        </authorList>
    </citation>
    <scope>NUCLEOTIDE SEQUENCE [LARGE SCALE GENOMIC DNA]</scope>
    <source>
        <strain evidence="1 2">K-315</strain>
    </source>
</reference>
<dbReference type="Proteomes" id="UP000005407">
    <property type="component" value="Unassembled WGS sequence"/>
</dbReference>
<organism evidence="1 2">
    <name type="scientific">Shigella flexneri K-315</name>
    <dbReference type="NCBI Taxonomy" id="766150"/>
    <lineage>
        <taxon>Bacteria</taxon>
        <taxon>Pseudomonadati</taxon>
        <taxon>Pseudomonadota</taxon>
        <taxon>Gammaproteobacteria</taxon>
        <taxon>Enterobacterales</taxon>
        <taxon>Enterobacteriaceae</taxon>
        <taxon>Shigella</taxon>
    </lineage>
</organism>
<comment type="caution">
    <text evidence="1">The sequence shown here is derived from an EMBL/GenBank/DDBJ whole genome shotgun (WGS) entry which is preliminary data.</text>
</comment>
<dbReference type="AlphaFoldDB" id="I6CW46"/>
<proteinExistence type="predicted"/>